<keyword evidence="2" id="KW-1185">Reference proteome</keyword>
<organism evidence="1 2">
    <name type="scientific">Brevibacillus fluminis</name>
    <dbReference type="NCBI Taxonomy" id="511487"/>
    <lineage>
        <taxon>Bacteria</taxon>
        <taxon>Bacillati</taxon>
        <taxon>Bacillota</taxon>
        <taxon>Bacilli</taxon>
        <taxon>Bacillales</taxon>
        <taxon>Paenibacillaceae</taxon>
        <taxon>Brevibacillus</taxon>
    </lineage>
</organism>
<sequence>MQIGYYWIRNKQNNSLIMYKDNPDSTSQKPVKITSPTYKVGSLAETKNYVYYIQEYNDRMMGSLPKGYIYRIDKKTRKA</sequence>
<dbReference type="EMBL" id="RHHQ01000008">
    <property type="protein sequence ID" value="RNB89522.1"/>
    <property type="molecule type" value="Genomic_DNA"/>
</dbReference>
<comment type="caution">
    <text evidence="1">The sequence shown here is derived from an EMBL/GenBank/DDBJ whole genome shotgun (WGS) entry which is preliminary data.</text>
</comment>
<evidence type="ECO:0000313" key="2">
    <source>
        <dbReference type="Proteomes" id="UP000271031"/>
    </source>
</evidence>
<accession>A0A3M8DN51</accession>
<gene>
    <name evidence="1" type="ORF">EDM56_10025</name>
</gene>
<dbReference type="AlphaFoldDB" id="A0A3M8DN51"/>
<evidence type="ECO:0000313" key="1">
    <source>
        <dbReference type="EMBL" id="RNB89522.1"/>
    </source>
</evidence>
<reference evidence="1 2" key="1">
    <citation type="submission" date="2018-10" db="EMBL/GenBank/DDBJ databases">
        <title>Phylogenomics of Brevibacillus.</title>
        <authorList>
            <person name="Dunlap C."/>
        </authorList>
    </citation>
    <scope>NUCLEOTIDE SEQUENCE [LARGE SCALE GENOMIC DNA]</scope>
    <source>
        <strain evidence="1 2">JCM 15716</strain>
    </source>
</reference>
<proteinExistence type="predicted"/>
<name>A0A3M8DN51_9BACL</name>
<protein>
    <submittedName>
        <fullName evidence="1">Uncharacterized protein</fullName>
    </submittedName>
</protein>
<dbReference type="Proteomes" id="UP000271031">
    <property type="component" value="Unassembled WGS sequence"/>
</dbReference>